<dbReference type="FunFam" id="3.30.160.60:FF:001270">
    <property type="entry name" value="zinc finger protein 583 isoform X1"/>
    <property type="match status" value="1"/>
</dbReference>
<keyword evidence="7" id="KW-0805">Transcription regulation</keyword>
<dbReference type="SMART" id="SM00355">
    <property type="entry name" value="ZnF_C2H2"/>
    <property type="match status" value="2"/>
</dbReference>
<evidence type="ECO:0000256" key="10">
    <source>
        <dbReference type="ARBA" id="ARBA00023242"/>
    </source>
</evidence>
<organism evidence="13 14">
    <name type="scientific">Pan troglodytes</name>
    <name type="common">Chimpanzee</name>
    <dbReference type="NCBI Taxonomy" id="9598"/>
    <lineage>
        <taxon>Eukaryota</taxon>
        <taxon>Metazoa</taxon>
        <taxon>Chordata</taxon>
        <taxon>Craniata</taxon>
        <taxon>Vertebrata</taxon>
        <taxon>Euteleostomi</taxon>
        <taxon>Mammalia</taxon>
        <taxon>Eutheria</taxon>
        <taxon>Euarchontoglires</taxon>
        <taxon>Primates</taxon>
        <taxon>Haplorrhini</taxon>
        <taxon>Catarrhini</taxon>
        <taxon>Hominidae</taxon>
        <taxon>Pan</taxon>
    </lineage>
</organism>
<evidence type="ECO:0000256" key="11">
    <source>
        <dbReference type="PROSITE-ProRule" id="PRU00042"/>
    </source>
</evidence>
<name>A0A2J8QI54_PANTR</name>
<dbReference type="GO" id="GO:0003677">
    <property type="term" value="F:DNA binding"/>
    <property type="evidence" value="ECO:0007669"/>
    <property type="project" value="UniProtKB-KW"/>
</dbReference>
<dbReference type="PROSITE" id="PS00028">
    <property type="entry name" value="ZINC_FINGER_C2H2_1"/>
    <property type="match status" value="2"/>
</dbReference>
<feature type="domain" description="C2H2-type" evidence="12">
    <location>
        <begin position="90"/>
        <end position="113"/>
    </location>
</feature>
<dbReference type="InterPro" id="IPR013087">
    <property type="entry name" value="Znf_C2H2_type"/>
</dbReference>
<evidence type="ECO:0000259" key="12">
    <source>
        <dbReference type="PROSITE" id="PS50157"/>
    </source>
</evidence>
<accession>A0A2J8QI54</accession>
<evidence type="ECO:0000256" key="2">
    <source>
        <dbReference type="ARBA" id="ARBA00006991"/>
    </source>
</evidence>
<protein>
    <submittedName>
        <fullName evidence="13">ZNF345 isoform 14</fullName>
    </submittedName>
</protein>
<dbReference type="GO" id="GO:0008270">
    <property type="term" value="F:zinc ion binding"/>
    <property type="evidence" value="ECO:0007669"/>
    <property type="project" value="UniProtKB-KW"/>
</dbReference>
<dbReference type="Pfam" id="PF13465">
    <property type="entry name" value="zf-H2C2_2"/>
    <property type="match status" value="1"/>
</dbReference>
<dbReference type="AlphaFoldDB" id="A0A2J8QI54"/>
<feature type="non-terminal residue" evidence="13">
    <location>
        <position position="113"/>
    </location>
</feature>
<evidence type="ECO:0000256" key="9">
    <source>
        <dbReference type="ARBA" id="ARBA00023163"/>
    </source>
</evidence>
<keyword evidence="8" id="KW-0238">DNA-binding</keyword>
<dbReference type="Gene3D" id="3.30.160.60">
    <property type="entry name" value="Classic Zinc Finger"/>
    <property type="match status" value="2"/>
</dbReference>
<dbReference type="GO" id="GO:0005634">
    <property type="term" value="C:nucleus"/>
    <property type="evidence" value="ECO:0007669"/>
    <property type="project" value="UniProtKB-SubCell"/>
</dbReference>
<keyword evidence="9" id="KW-0804">Transcription</keyword>
<feature type="domain" description="C2H2-type" evidence="12">
    <location>
        <begin position="62"/>
        <end position="89"/>
    </location>
</feature>
<evidence type="ECO:0000256" key="6">
    <source>
        <dbReference type="ARBA" id="ARBA00022833"/>
    </source>
</evidence>
<evidence type="ECO:0000256" key="4">
    <source>
        <dbReference type="ARBA" id="ARBA00022737"/>
    </source>
</evidence>
<evidence type="ECO:0000313" key="13">
    <source>
        <dbReference type="EMBL" id="PNI95953.1"/>
    </source>
</evidence>
<comment type="subcellular location">
    <subcellularLocation>
        <location evidence="1">Nucleus</location>
    </subcellularLocation>
</comment>
<evidence type="ECO:0000313" key="14">
    <source>
        <dbReference type="Proteomes" id="UP000236370"/>
    </source>
</evidence>
<dbReference type="InterPro" id="IPR036236">
    <property type="entry name" value="Znf_C2H2_sf"/>
</dbReference>
<proteinExistence type="inferred from homology"/>
<keyword evidence="5 11" id="KW-0863">Zinc-finger</keyword>
<dbReference type="Proteomes" id="UP000236370">
    <property type="component" value="Unassembled WGS sequence"/>
</dbReference>
<evidence type="ECO:0000256" key="3">
    <source>
        <dbReference type="ARBA" id="ARBA00022723"/>
    </source>
</evidence>
<gene>
    <name evidence="13" type="ORF">CK820_G0030287</name>
</gene>
<dbReference type="SUPFAM" id="SSF57667">
    <property type="entry name" value="beta-beta-alpha zinc fingers"/>
    <property type="match status" value="1"/>
</dbReference>
<evidence type="ECO:0000256" key="5">
    <source>
        <dbReference type="ARBA" id="ARBA00022771"/>
    </source>
</evidence>
<evidence type="ECO:0000256" key="7">
    <source>
        <dbReference type="ARBA" id="ARBA00023015"/>
    </source>
</evidence>
<dbReference type="PANTHER" id="PTHR24399:SF75">
    <property type="entry name" value="ZFP14 ZINC FINGER PROTEIN-RELATED"/>
    <property type="match status" value="1"/>
</dbReference>
<dbReference type="PROSITE" id="PS50157">
    <property type="entry name" value="ZINC_FINGER_C2H2_2"/>
    <property type="match status" value="2"/>
</dbReference>
<evidence type="ECO:0000256" key="1">
    <source>
        <dbReference type="ARBA" id="ARBA00004123"/>
    </source>
</evidence>
<dbReference type="EMBL" id="NBAG03000037">
    <property type="protein sequence ID" value="PNI95953.1"/>
    <property type="molecule type" value="Genomic_DNA"/>
</dbReference>
<comment type="caution">
    <text evidence="13">The sequence shown here is derived from an EMBL/GenBank/DDBJ whole genome shotgun (WGS) entry which is preliminary data.</text>
</comment>
<dbReference type="PANTHER" id="PTHR24399">
    <property type="entry name" value="ZINC FINGER AND BTB DOMAIN-CONTAINING"/>
    <property type="match status" value="1"/>
</dbReference>
<sequence length="113" mass="13139">MENLTKHSIECSSFRGDWECKSQFERKQGSQEGHFSEMVFTPEDMPTFSIQHQRIHTDEKLLECKECGKDFSFVSVLVRHQRIHTGEKPYECKECGKAFGSGANLAYHQRIHT</sequence>
<reference evidence="13 14" key="1">
    <citation type="submission" date="2017-12" db="EMBL/GenBank/DDBJ databases">
        <title>High-resolution comparative analysis of great ape genomes.</title>
        <authorList>
            <person name="Pollen A."/>
            <person name="Hastie A."/>
            <person name="Hormozdiari F."/>
            <person name="Dougherty M."/>
            <person name="Liu R."/>
            <person name="Chaisson M."/>
            <person name="Hoppe E."/>
            <person name="Hill C."/>
            <person name="Pang A."/>
            <person name="Hillier L."/>
            <person name="Baker C."/>
            <person name="Armstrong J."/>
            <person name="Shendure J."/>
            <person name="Paten B."/>
            <person name="Wilson R."/>
            <person name="Chao H."/>
            <person name="Schneider V."/>
            <person name="Ventura M."/>
            <person name="Kronenberg Z."/>
            <person name="Murali S."/>
            <person name="Gordon D."/>
            <person name="Cantsilieris S."/>
            <person name="Munson K."/>
            <person name="Nelson B."/>
            <person name="Raja A."/>
            <person name="Underwood J."/>
            <person name="Diekhans M."/>
            <person name="Fiddes I."/>
            <person name="Haussler D."/>
            <person name="Eichler E."/>
        </authorList>
    </citation>
    <scope>NUCLEOTIDE SEQUENCE [LARGE SCALE GENOMIC DNA]</scope>
    <source>
        <strain evidence="13">Yerkes chimp pedigree #C0471</strain>
    </source>
</reference>
<keyword evidence="6" id="KW-0862">Zinc</keyword>
<keyword evidence="4" id="KW-0677">Repeat</keyword>
<keyword evidence="3" id="KW-0479">Metal-binding</keyword>
<dbReference type="FunFam" id="3.30.160.60:FF:002343">
    <property type="entry name" value="Zinc finger protein 33A"/>
    <property type="match status" value="1"/>
</dbReference>
<evidence type="ECO:0000256" key="8">
    <source>
        <dbReference type="ARBA" id="ARBA00023125"/>
    </source>
</evidence>
<comment type="similarity">
    <text evidence="2">Belongs to the krueppel C2H2-type zinc-finger protein family.</text>
</comment>
<keyword evidence="10" id="KW-0539">Nucleus</keyword>